<dbReference type="CDD" id="cd02503">
    <property type="entry name" value="MobA"/>
    <property type="match status" value="1"/>
</dbReference>
<dbReference type="SUPFAM" id="SSF53448">
    <property type="entry name" value="Nucleotide-diphospho-sugar transferases"/>
    <property type="match status" value="1"/>
</dbReference>
<dbReference type="GO" id="GO:0006777">
    <property type="term" value="P:Mo-molybdopterin cofactor biosynthetic process"/>
    <property type="evidence" value="ECO:0007669"/>
    <property type="project" value="UniProtKB-KW"/>
</dbReference>
<evidence type="ECO:0000256" key="4">
    <source>
        <dbReference type="ARBA" id="ARBA00022741"/>
    </source>
</evidence>
<dbReference type="EMBL" id="RXIA01000010">
    <property type="protein sequence ID" value="RVU70971.1"/>
    <property type="molecule type" value="Genomic_DNA"/>
</dbReference>
<keyword evidence="4" id="KW-0547">Nucleotide-binding</keyword>
<evidence type="ECO:0000256" key="5">
    <source>
        <dbReference type="ARBA" id="ARBA00022842"/>
    </source>
</evidence>
<evidence type="ECO:0000256" key="6">
    <source>
        <dbReference type="ARBA" id="ARBA00023134"/>
    </source>
</evidence>
<keyword evidence="2 9" id="KW-0808">Transferase</keyword>
<dbReference type="InterPro" id="IPR029044">
    <property type="entry name" value="Nucleotide-diphossugar_trans"/>
</dbReference>
<dbReference type="GO" id="GO:0016779">
    <property type="term" value="F:nucleotidyltransferase activity"/>
    <property type="evidence" value="ECO:0007669"/>
    <property type="project" value="UniProtKB-KW"/>
</dbReference>
<dbReference type="RefSeq" id="WP_103662446.1">
    <property type="nucleotide sequence ID" value="NZ_ML136878.1"/>
</dbReference>
<evidence type="ECO:0000256" key="3">
    <source>
        <dbReference type="ARBA" id="ARBA00022723"/>
    </source>
</evidence>
<feature type="domain" description="MobA-like NTP transferase" evidence="8">
    <location>
        <begin position="4"/>
        <end position="119"/>
    </location>
</feature>
<keyword evidence="5" id="KW-0460">Magnesium</keyword>
<evidence type="ECO:0000259" key="8">
    <source>
        <dbReference type="Pfam" id="PF12804"/>
    </source>
</evidence>
<keyword evidence="1" id="KW-0963">Cytoplasm</keyword>
<evidence type="ECO:0000313" key="9">
    <source>
        <dbReference type="EMBL" id="RVU70971.1"/>
    </source>
</evidence>
<evidence type="ECO:0000256" key="2">
    <source>
        <dbReference type="ARBA" id="ARBA00022679"/>
    </source>
</evidence>
<keyword evidence="10" id="KW-1185">Reference proteome</keyword>
<dbReference type="Gene3D" id="3.90.550.10">
    <property type="entry name" value="Spore Coat Polysaccharide Biosynthesis Protein SpsA, Chain A"/>
    <property type="match status" value="1"/>
</dbReference>
<dbReference type="Pfam" id="PF12804">
    <property type="entry name" value="NTP_transf_3"/>
    <property type="match status" value="1"/>
</dbReference>
<keyword evidence="9" id="KW-0548">Nucleotidyltransferase</keyword>
<dbReference type="InterPro" id="IPR013482">
    <property type="entry name" value="Molybde_CF_guanTrfase"/>
</dbReference>
<dbReference type="Proteomes" id="UP000288291">
    <property type="component" value="Unassembled WGS sequence"/>
</dbReference>
<evidence type="ECO:0000256" key="7">
    <source>
        <dbReference type="ARBA" id="ARBA00023150"/>
    </source>
</evidence>
<name>A0A437SVM0_9LACO</name>
<dbReference type="GO" id="GO:0046872">
    <property type="term" value="F:metal ion binding"/>
    <property type="evidence" value="ECO:0007669"/>
    <property type="project" value="UniProtKB-KW"/>
</dbReference>
<reference evidence="9 10" key="1">
    <citation type="submission" date="2018-12" db="EMBL/GenBank/DDBJ databases">
        <authorList>
            <person name="Meng J."/>
        </authorList>
    </citation>
    <scope>NUCLEOTIDE SEQUENCE [LARGE SCALE GENOMIC DNA]</scope>
    <source>
        <strain evidence="9 10">HT111-2</strain>
    </source>
</reference>
<keyword evidence="7" id="KW-0501">Molybdenum cofactor biosynthesis</keyword>
<dbReference type="PANTHER" id="PTHR19136">
    <property type="entry name" value="MOLYBDENUM COFACTOR GUANYLYLTRANSFERASE"/>
    <property type="match status" value="1"/>
</dbReference>
<keyword evidence="3" id="KW-0479">Metal-binding</keyword>
<evidence type="ECO:0000313" key="10">
    <source>
        <dbReference type="Proteomes" id="UP000288291"/>
    </source>
</evidence>
<dbReference type="PANTHER" id="PTHR19136:SF81">
    <property type="entry name" value="MOLYBDENUM COFACTOR GUANYLYLTRANSFERASE"/>
    <property type="match status" value="1"/>
</dbReference>
<proteinExistence type="predicted"/>
<dbReference type="AlphaFoldDB" id="A0A437SVM0"/>
<dbReference type="InterPro" id="IPR025877">
    <property type="entry name" value="MobA-like_NTP_Trfase"/>
</dbReference>
<dbReference type="GO" id="GO:0005525">
    <property type="term" value="F:GTP binding"/>
    <property type="evidence" value="ECO:0007669"/>
    <property type="project" value="UniProtKB-KW"/>
</dbReference>
<evidence type="ECO:0000256" key="1">
    <source>
        <dbReference type="ARBA" id="ARBA00022490"/>
    </source>
</evidence>
<gene>
    <name evidence="9" type="ORF">EJK17_04505</name>
</gene>
<comment type="caution">
    <text evidence="9">The sequence shown here is derived from an EMBL/GenBank/DDBJ whole genome shotgun (WGS) entry which is preliminary data.</text>
</comment>
<sequence>MLTGLVLAGGQSRRFGTDKALFTMPGQKLTNVELTVNRLQLVCDQVLVVTNPYNQISIQELVANEKVLVTADLIPYQGQGPLAGLMTAQEYGVKDLIINACDYPFLKVDAIKFLKNHPNSYLTTATAAHYTLCHLTLRNNRLENYFSAGNRALGPFLQDVCHCQPLNYQGTERELKNCNYQE</sequence>
<protein>
    <submittedName>
        <fullName evidence="9">Molybdenum cofactor guanylyltransferase</fullName>
    </submittedName>
</protein>
<keyword evidence="6" id="KW-0342">GTP-binding</keyword>
<organism evidence="9 10">
    <name type="scientific">Lactobacillus xujianguonis</name>
    <dbReference type="NCBI Taxonomy" id="2495899"/>
    <lineage>
        <taxon>Bacteria</taxon>
        <taxon>Bacillati</taxon>
        <taxon>Bacillota</taxon>
        <taxon>Bacilli</taxon>
        <taxon>Lactobacillales</taxon>
        <taxon>Lactobacillaceae</taxon>
        <taxon>Lactobacillus</taxon>
    </lineage>
</organism>
<accession>A0A437SVM0</accession>